<dbReference type="InterPro" id="IPR006530">
    <property type="entry name" value="YD"/>
</dbReference>
<keyword evidence="2" id="KW-1185">Reference proteome</keyword>
<name>A0ABV8RL36_9SPHN</name>
<feature type="non-terminal residue" evidence="1">
    <location>
        <position position="1"/>
    </location>
</feature>
<dbReference type="NCBIfam" id="TIGR01643">
    <property type="entry name" value="YD_repeat_2x"/>
    <property type="match status" value="3"/>
</dbReference>
<dbReference type="PANTHER" id="PTHR32305:SF15">
    <property type="entry name" value="PROTEIN RHSA-RELATED"/>
    <property type="match status" value="1"/>
</dbReference>
<evidence type="ECO:0000313" key="1">
    <source>
        <dbReference type="EMBL" id="MFC4293399.1"/>
    </source>
</evidence>
<dbReference type="Pfam" id="PF05593">
    <property type="entry name" value="RHS_repeat"/>
    <property type="match status" value="2"/>
</dbReference>
<dbReference type="InterPro" id="IPR031325">
    <property type="entry name" value="RHS_repeat"/>
</dbReference>
<reference evidence="2" key="1">
    <citation type="journal article" date="2019" name="Int. J. Syst. Evol. Microbiol.">
        <title>The Global Catalogue of Microorganisms (GCM) 10K type strain sequencing project: providing services to taxonomists for standard genome sequencing and annotation.</title>
        <authorList>
            <consortium name="The Broad Institute Genomics Platform"/>
            <consortium name="The Broad Institute Genome Sequencing Center for Infectious Disease"/>
            <person name="Wu L."/>
            <person name="Ma J."/>
        </authorList>
    </citation>
    <scope>NUCLEOTIDE SEQUENCE [LARGE SCALE GENOMIC DNA]</scope>
    <source>
        <strain evidence="2">CECT 8531</strain>
    </source>
</reference>
<organism evidence="1 2">
    <name type="scientific">Sphingorhabdus arenilitoris</name>
    <dbReference type="NCBI Taxonomy" id="1490041"/>
    <lineage>
        <taxon>Bacteria</taxon>
        <taxon>Pseudomonadati</taxon>
        <taxon>Pseudomonadota</taxon>
        <taxon>Alphaproteobacteria</taxon>
        <taxon>Sphingomonadales</taxon>
        <taxon>Sphingomonadaceae</taxon>
        <taxon>Sphingorhabdus</taxon>
    </lineage>
</organism>
<dbReference type="PANTHER" id="PTHR32305">
    <property type="match status" value="1"/>
</dbReference>
<dbReference type="Gene3D" id="2.180.10.10">
    <property type="entry name" value="RHS repeat-associated core"/>
    <property type="match status" value="1"/>
</dbReference>
<proteinExistence type="predicted"/>
<accession>A0ABV8RL36</accession>
<dbReference type="InterPro" id="IPR050708">
    <property type="entry name" value="T6SS_VgrG/RHS"/>
</dbReference>
<comment type="caution">
    <text evidence="1">The sequence shown here is derived from an EMBL/GenBank/DDBJ whole genome shotgun (WGS) entry which is preliminary data.</text>
</comment>
<evidence type="ECO:0008006" key="3">
    <source>
        <dbReference type="Google" id="ProtNLM"/>
    </source>
</evidence>
<sequence>FYEEYSYDALGNRITSRNKLGAVTNYAYDRRGLLVQETLPQATYLNDATLQSSTIVNKFEYDARGNRTKLIEAFGLAEQRITSYIYDKNNRLIQTSVPAPHGNVANEYIKYDLRGNVTETVDATGGRTLFFYDDLNRKVVEINAVGTYTKYSYDKNGNVTNIRIYENAVSLPAEGGSEEEAPGIPAGAYRETVFAYDNLNRMVTSSVTGIATGYWNGSSYVTATGNLTTSYVYDANGNVVSLTDPNGRATYSYYDRLGRKTA</sequence>
<gene>
    <name evidence="1" type="ORF">ACFOWX_13320</name>
</gene>
<dbReference type="EMBL" id="JBHSDH010000024">
    <property type="protein sequence ID" value="MFC4293399.1"/>
    <property type="molecule type" value="Genomic_DNA"/>
</dbReference>
<feature type="non-terminal residue" evidence="1">
    <location>
        <position position="262"/>
    </location>
</feature>
<dbReference type="RefSeq" id="WP_381425114.1">
    <property type="nucleotide sequence ID" value="NZ_JBHSDH010000024.1"/>
</dbReference>
<dbReference type="Proteomes" id="UP001595887">
    <property type="component" value="Unassembled WGS sequence"/>
</dbReference>
<protein>
    <recommendedName>
        <fullName evidence="3">RHS repeat protein</fullName>
    </recommendedName>
</protein>
<evidence type="ECO:0000313" key="2">
    <source>
        <dbReference type="Proteomes" id="UP001595887"/>
    </source>
</evidence>